<organism evidence="2 3">
    <name type="scientific">Isoptericola luteus</name>
    <dbReference type="NCBI Taxonomy" id="2879484"/>
    <lineage>
        <taxon>Bacteria</taxon>
        <taxon>Bacillati</taxon>
        <taxon>Actinomycetota</taxon>
        <taxon>Actinomycetes</taxon>
        <taxon>Micrococcales</taxon>
        <taxon>Promicromonosporaceae</taxon>
        <taxon>Isoptericola</taxon>
    </lineage>
</organism>
<protein>
    <submittedName>
        <fullName evidence="2">Alpha/beta hydrolase</fullName>
    </submittedName>
</protein>
<dbReference type="Proteomes" id="UP001319870">
    <property type="component" value="Unassembled WGS sequence"/>
</dbReference>
<dbReference type="RefSeq" id="WP_225565930.1">
    <property type="nucleotide sequence ID" value="NZ_JAIXCQ010000008.1"/>
</dbReference>
<keyword evidence="3" id="KW-1185">Reference proteome</keyword>
<comment type="caution">
    <text evidence="2">The sequence shown here is derived from an EMBL/GenBank/DDBJ whole genome shotgun (WGS) entry which is preliminary data.</text>
</comment>
<evidence type="ECO:0000313" key="3">
    <source>
        <dbReference type="Proteomes" id="UP001319870"/>
    </source>
</evidence>
<dbReference type="Pfam" id="PF12697">
    <property type="entry name" value="Abhydrolase_6"/>
    <property type="match status" value="1"/>
</dbReference>
<dbReference type="PANTHER" id="PTHR37017">
    <property type="entry name" value="AB HYDROLASE-1 DOMAIN-CONTAINING PROTEIN-RELATED"/>
    <property type="match status" value="1"/>
</dbReference>
<keyword evidence="2" id="KW-0378">Hydrolase</keyword>
<proteinExistence type="predicted"/>
<dbReference type="InterPro" id="IPR029058">
    <property type="entry name" value="AB_hydrolase_fold"/>
</dbReference>
<gene>
    <name evidence="2" type="ORF">LEP48_12525</name>
</gene>
<dbReference type="InterPro" id="IPR052897">
    <property type="entry name" value="Sec-Metab_Biosynth_Hydrolase"/>
</dbReference>
<evidence type="ECO:0000259" key="1">
    <source>
        <dbReference type="Pfam" id="PF12697"/>
    </source>
</evidence>
<dbReference type="PANTHER" id="PTHR37017:SF11">
    <property type="entry name" value="ESTERASE_LIPASE_THIOESTERASE DOMAIN-CONTAINING PROTEIN"/>
    <property type="match status" value="1"/>
</dbReference>
<reference evidence="2 3" key="1">
    <citation type="submission" date="2021-09" db="EMBL/GenBank/DDBJ databases">
        <title>Isoptericola luteus sp. nov., a novel bacterium isolated from Harbin, the capital city of Heilongjiang province.</title>
        <authorList>
            <person name="Li J."/>
        </authorList>
    </citation>
    <scope>NUCLEOTIDE SEQUENCE [LARGE SCALE GENOMIC DNA]</scope>
    <source>
        <strain evidence="2 3">NEAU-Y5</strain>
    </source>
</reference>
<dbReference type="EMBL" id="JAIXCQ010000008">
    <property type="protein sequence ID" value="MCA5894165.1"/>
    <property type="molecule type" value="Genomic_DNA"/>
</dbReference>
<sequence length="296" mass="31924">MGDPVLGMAHISPRPRSMRRHRHHRAAWATPVADTQEISRRQQIQSLDHARIRSVTDVKSSDAPVELIFVHGALVRDGDWWWRRAADLLRERTGIRSRALALPSCGEGTPEQVAGGLVADAAALRRELDDVNSAIVVGHSYGGTVIAEAGPHPAVAHLLYVSSYLPEIGQAQAAIMSDEPDPVSIGDNGDGTLGVAGYDAASFGARFLQDADETTQRQGWERVAPQAAAAFMTPTSAAGWRGVDSTYIVCADDRSTSVELQRAHAARATRSVELRTGHHPFVSRPDLVVDQVQALL</sequence>
<feature type="domain" description="AB hydrolase-1" evidence="1">
    <location>
        <begin position="67"/>
        <end position="290"/>
    </location>
</feature>
<dbReference type="InterPro" id="IPR000073">
    <property type="entry name" value="AB_hydrolase_1"/>
</dbReference>
<dbReference type="SUPFAM" id="SSF53474">
    <property type="entry name" value="alpha/beta-Hydrolases"/>
    <property type="match status" value="1"/>
</dbReference>
<accession>A0ABS7ZGL1</accession>
<dbReference type="GO" id="GO:0016787">
    <property type="term" value="F:hydrolase activity"/>
    <property type="evidence" value="ECO:0007669"/>
    <property type="project" value="UniProtKB-KW"/>
</dbReference>
<dbReference type="Gene3D" id="3.40.50.1820">
    <property type="entry name" value="alpha/beta hydrolase"/>
    <property type="match status" value="1"/>
</dbReference>
<name>A0ABS7ZGL1_9MICO</name>
<evidence type="ECO:0000313" key="2">
    <source>
        <dbReference type="EMBL" id="MCA5894165.1"/>
    </source>
</evidence>